<dbReference type="InterPro" id="IPR011055">
    <property type="entry name" value="Dup_hybrid_motif"/>
</dbReference>
<evidence type="ECO:0000259" key="1">
    <source>
        <dbReference type="Pfam" id="PF01551"/>
    </source>
</evidence>
<dbReference type="SUPFAM" id="SSF51261">
    <property type="entry name" value="Duplicated hybrid motif"/>
    <property type="match status" value="1"/>
</dbReference>
<organism evidence="2 3">
    <name type="scientific">Bordetella genomosp. 5</name>
    <dbReference type="NCBI Taxonomy" id="1395608"/>
    <lineage>
        <taxon>Bacteria</taxon>
        <taxon>Pseudomonadati</taxon>
        <taxon>Pseudomonadota</taxon>
        <taxon>Betaproteobacteria</taxon>
        <taxon>Burkholderiales</taxon>
        <taxon>Alcaligenaceae</taxon>
        <taxon>Bordetella</taxon>
    </lineage>
</organism>
<dbReference type="InterPro" id="IPR050570">
    <property type="entry name" value="Cell_wall_metabolism_enzyme"/>
</dbReference>
<evidence type="ECO:0000313" key="2">
    <source>
        <dbReference type="EMBL" id="OZI53945.1"/>
    </source>
</evidence>
<dbReference type="Gene3D" id="2.70.70.10">
    <property type="entry name" value="Glucose Permease (Domain IIA)"/>
    <property type="match status" value="1"/>
</dbReference>
<dbReference type="GO" id="GO:0004222">
    <property type="term" value="F:metalloendopeptidase activity"/>
    <property type="evidence" value="ECO:0007669"/>
    <property type="project" value="TreeGrafter"/>
</dbReference>
<dbReference type="Proteomes" id="UP000216913">
    <property type="component" value="Unassembled WGS sequence"/>
</dbReference>
<dbReference type="InterPro" id="IPR016047">
    <property type="entry name" value="M23ase_b-sheet_dom"/>
</dbReference>
<dbReference type="CDD" id="cd12797">
    <property type="entry name" value="M23_peptidase"/>
    <property type="match status" value="1"/>
</dbReference>
<dbReference type="PANTHER" id="PTHR21666">
    <property type="entry name" value="PEPTIDASE-RELATED"/>
    <property type="match status" value="1"/>
</dbReference>
<dbReference type="PANTHER" id="PTHR21666:SF268">
    <property type="entry name" value="PEPTIDASE M23 DOMAIN-CONTAINING PROTEIN"/>
    <property type="match status" value="1"/>
</dbReference>
<keyword evidence="3" id="KW-1185">Reference proteome</keyword>
<dbReference type="AlphaFoldDB" id="A0A261TX15"/>
<sequence length="184" mass="19539">MTLAGSLRRAVLRIGVWSLIVAGAVWAWPRLPDAARAPWHMLRLSWQDAPTAVAVPVQGVTPARLADTWGAARSGGRRHEGIDIFAPRGTPVLSATEGIVSRIGTNNLGGQVVWVLGPGGQRHYYAHLDDYADISHGQLVQTGDVLGFVGNTGNARGTPPHLHYGIYGKGGAMNPYPLLKAGAR</sequence>
<evidence type="ECO:0000313" key="3">
    <source>
        <dbReference type="Proteomes" id="UP000216913"/>
    </source>
</evidence>
<protein>
    <submittedName>
        <fullName evidence="2">Peptidase M23</fullName>
    </submittedName>
</protein>
<proteinExistence type="predicted"/>
<dbReference type="Pfam" id="PF01551">
    <property type="entry name" value="Peptidase_M23"/>
    <property type="match status" value="1"/>
</dbReference>
<name>A0A261TX15_9BORD</name>
<reference evidence="2 3" key="1">
    <citation type="submission" date="2017-05" db="EMBL/GenBank/DDBJ databases">
        <title>Complete and WGS of Bordetella genogroups.</title>
        <authorList>
            <person name="Spilker T."/>
            <person name="LiPuma J."/>
        </authorList>
    </citation>
    <scope>NUCLEOTIDE SEQUENCE [LARGE SCALE GENOMIC DNA]</scope>
    <source>
        <strain evidence="2 3">AU10456</strain>
    </source>
</reference>
<accession>A0A261TX15</accession>
<comment type="caution">
    <text evidence="2">The sequence shown here is derived from an EMBL/GenBank/DDBJ whole genome shotgun (WGS) entry which is preliminary data.</text>
</comment>
<gene>
    <name evidence="2" type="ORF">CAL25_05760</name>
</gene>
<feature type="domain" description="M23ase beta-sheet core" evidence="1">
    <location>
        <begin position="78"/>
        <end position="175"/>
    </location>
</feature>
<dbReference type="EMBL" id="NEVP01000004">
    <property type="protein sequence ID" value="OZI53945.1"/>
    <property type="molecule type" value="Genomic_DNA"/>
</dbReference>